<evidence type="ECO:0000313" key="1">
    <source>
        <dbReference type="EMBL" id="RIX59291.1"/>
    </source>
</evidence>
<gene>
    <name evidence="1" type="ORF">D3P08_03810</name>
</gene>
<organism evidence="1 2">
    <name type="scientific">Paenibacillus nanensis</name>
    <dbReference type="NCBI Taxonomy" id="393251"/>
    <lineage>
        <taxon>Bacteria</taxon>
        <taxon>Bacillati</taxon>
        <taxon>Bacillota</taxon>
        <taxon>Bacilli</taxon>
        <taxon>Bacillales</taxon>
        <taxon>Paenibacillaceae</taxon>
        <taxon>Paenibacillus</taxon>
    </lineage>
</organism>
<dbReference type="AlphaFoldDB" id="A0A3A1VG18"/>
<proteinExistence type="predicted"/>
<accession>A0A3A1VG18</accession>
<reference evidence="1 2" key="1">
    <citation type="submission" date="2018-09" db="EMBL/GenBank/DDBJ databases">
        <title>Paenibacillus aracenensis nov. sp. isolated from a cave in southern Spain.</title>
        <authorList>
            <person name="Jurado V."/>
            <person name="Gutierrez-Patricio S."/>
            <person name="Gonzalez-Pimentel J.L."/>
            <person name="Miller A.Z."/>
            <person name="Laiz L."/>
            <person name="Saiz-Jimenez C."/>
        </authorList>
    </citation>
    <scope>NUCLEOTIDE SEQUENCE [LARGE SCALE GENOMIC DNA]</scope>
    <source>
        <strain evidence="1 2">DSM 22867</strain>
    </source>
</reference>
<protein>
    <submittedName>
        <fullName evidence="1">YolD-like family protein</fullName>
    </submittedName>
</protein>
<keyword evidence="2" id="KW-1185">Reference proteome</keyword>
<dbReference type="PANTHER" id="PTHR40051">
    <property type="entry name" value="IG HYPOTHETICAL 15966"/>
    <property type="match status" value="1"/>
</dbReference>
<sequence>MSKKLTNNGMWESSRMMLPEHKARINQLSLEQKKRPRAHLDEQEWEQISKSVNDSLSNHKEISIKIYHPVEVLIVTGMVDRIDKLNSRFKVDGNCLLLRISRVLLLKSDYLGIQK</sequence>
<dbReference type="InterPro" id="IPR014962">
    <property type="entry name" value="YolD"/>
</dbReference>
<dbReference type="RefSeq" id="WP_119598122.1">
    <property type="nucleotide sequence ID" value="NZ_QXQA01000002.1"/>
</dbReference>
<dbReference type="PANTHER" id="PTHR40051:SF1">
    <property type="entry name" value="YOLD-LIKE FAMILY PROTEIN"/>
    <property type="match status" value="1"/>
</dbReference>
<dbReference type="EMBL" id="QXQA01000002">
    <property type="protein sequence ID" value="RIX59291.1"/>
    <property type="molecule type" value="Genomic_DNA"/>
</dbReference>
<comment type="caution">
    <text evidence="1">The sequence shown here is derived from an EMBL/GenBank/DDBJ whole genome shotgun (WGS) entry which is preliminary data.</text>
</comment>
<name>A0A3A1VG18_9BACL</name>
<evidence type="ECO:0000313" key="2">
    <source>
        <dbReference type="Proteomes" id="UP000266482"/>
    </source>
</evidence>
<dbReference type="OrthoDB" id="2376882at2"/>
<dbReference type="Pfam" id="PF08863">
    <property type="entry name" value="YolD"/>
    <property type="match status" value="1"/>
</dbReference>
<dbReference type="Proteomes" id="UP000266482">
    <property type="component" value="Unassembled WGS sequence"/>
</dbReference>